<evidence type="ECO:0000256" key="8">
    <source>
        <dbReference type="SAM" id="Phobius"/>
    </source>
</evidence>
<feature type="transmembrane region" description="Helical" evidence="8">
    <location>
        <begin position="463"/>
        <end position="481"/>
    </location>
</feature>
<dbReference type="InterPro" id="IPR020846">
    <property type="entry name" value="MFS_dom"/>
</dbReference>
<feature type="region of interest" description="Disordered" evidence="7">
    <location>
        <begin position="1"/>
        <end position="61"/>
    </location>
</feature>
<protein>
    <submittedName>
        <fullName evidence="10">MFS transporter</fullName>
    </submittedName>
</protein>
<feature type="compositionally biased region" description="Polar residues" evidence="7">
    <location>
        <begin position="30"/>
        <end position="41"/>
    </location>
</feature>
<dbReference type="Gene3D" id="1.20.1250.20">
    <property type="entry name" value="MFS general substrate transporter like domains"/>
    <property type="match status" value="1"/>
</dbReference>
<dbReference type="InterPro" id="IPR004638">
    <property type="entry name" value="EmrB-like"/>
</dbReference>
<evidence type="ECO:0000256" key="3">
    <source>
        <dbReference type="ARBA" id="ARBA00022475"/>
    </source>
</evidence>
<evidence type="ECO:0000313" key="10">
    <source>
        <dbReference type="EMBL" id="GIH78428.1"/>
    </source>
</evidence>
<dbReference type="Proteomes" id="UP000616724">
    <property type="component" value="Unassembled WGS sequence"/>
</dbReference>
<dbReference type="PROSITE" id="PS00216">
    <property type="entry name" value="SUGAR_TRANSPORT_1"/>
    <property type="match status" value="1"/>
</dbReference>
<evidence type="ECO:0000256" key="4">
    <source>
        <dbReference type="ARBA" id="ARBA00022692"/>
    </source>
</evidence>
<organism evidence="10 11">
    <name type="scientific">Planobispora longispora</name>
    <dbReference type="NCBI Taxonomy" id="28887"/>
    <lineage>
        <taxon>Bacteria</taxon>
        <taxon>Bacillati</taxon>
        <taxon>Actinomycetota</taxon>
        <taxon>Actinomycetes</taxon>
        <taxon>Streptosporangiales</taxon>
        <taxon>Streptosporangiaceae</taxon>
        <taxon>Planobispora</taxon>
    </lineage>
</organism>
<feature type="transmembrane region" description="Helical" evidence="8">
    <location>
        <begin position="361"/>
        <end position="379"/>
    </location>
</feature>
<feature type="transmembrane region" description="Helical" evidence="8">
    <location>
        <begin position="102"/>
        <end position="125"/>
    </location>
</feature>
<dbReference type="Pfam" id="PF07690">
    <property type="entry name" value="MFS_1"/>
    <property type="match status" value="1"/>
</dbReference>
<dbReference type="PANTHER" id="PTHR42718:SF46">
    <property type="entry name" value="BLR6921 PROTEIN"/>
    <property type="match status" value="1"/>
</dbReference>
<evidence type="ECO:0000256" key="5">
    <source>
        <dbReference type="ARBA" id="ARBA00022989"/>
    </source>
</evidence>
<dbReference type="Gene3D" id="1.20.1720.10">
    <property type="entry name" value="Multidrug resistance protein D"/>
    <property type="match status" value="1"/>
</dbReference>
<keyword evidence="4 8" id="KW-0812">Transmembrane</keyword>
<feature type="transmembrane region" description="Helical" evidence="8">
    <location>
        <begin position="326"/>
        <end position="349"/>
    </location>
</feature>
<feature type="transmembrane region" description="Helical" evidence="8">
    <location>
        <begin position="487"/>
        <end position="505"/>
    </location>
</feature>
<reference evidence="10 11" key="1">
    <citation type="submission" date="2021-01" db="EMBL/GenBank/DDBJ databases">
        <title>Whole genome shotgun sequence of Planobispora longispora NBRC 13918.</title>
        <authorList>
            <person name="Komaki H."/>
            <person name="Tamura T."/>
        </authorList>
    </citation>
    <scope>NUCLEOTIDE SEQUENCE [LARGE SCALE GENOMIC DNA]</scope>
    <source>
        <strain evidence="10 11">NBRC 13918</strain>
    </source>
</reference>
<evidence type="ECO:0000256" key="7">
    <source>
        <dbReference type="SAM" id="MobiDB-lite"/>
    </source>
</evidence>
<dbReference type="PROSITE" id="PS50850">
    <property type="entry name" value="MFS"/>
    <property type="match status" value="1"/>
</dbReference>
<feature type="transmembrane region" description="Helical" evidence="8">
    <location>
        <begin position="166"/>
        <end position="185"/>
    </location>
</feature>
<dbReference type="PRINTS" id="PR01036">
    <property type="entry name" value="TCRTETB"/>
</dbReference>
<feature type="transmembrane region" description="Helical" evidence="8">
    <location>
        <begin position="137"/>
        <end position="160"/>
    </location>
</feature>
<sequence length="506" mass="50397">MSDLAAGPADPVSVPAKPNRVGQVPAGRTHTGQVPTEQTHAGQVPVEPNGAGQVPAGRTRAGPPPVRRALLLLVVGLAGFVTTLDNTVVTVALPTIQTELGASLATLEWVVTGYVLTFAGLMLAGGRLADVYGRRKVLLAGLVVFTLASLAAGLAGSAGALVAARLVQGCGAALILPAMLAVVSVGNDDRRRSVGVAVWMASGAGALALGPVVGGYLTQHAHWSWVFLLNVPLGAAVIALAAVAVPESRDDTAARVDVPGVAASVVVLSAGTFGLTFGAELGWTSPVILAALAVSAVTAVVFVAVERLGRDPMVDLELFRARAFTGGVVAQVLWGLGVNGVFFFTALFLQGVLGFSPTASGLAFVPLALLVVVVTPLVPALEGRLGASRTVALGLVLVAAGMVAVAFLRPGDGWAELLPAVCVIGIGSALTMPLGSAVLGAVPETRAGVAGGVFSVAREVSGLFGIALIGVIVSGSATFTAGYSTGLLTAAALVAAGAAVSLVSLR</sequence>
<feature type="transmembrane region" description="Helical" evidence="8">
    <location>
        <begin position="70"/>
        <end position="96"/>
    </location>
</feature>
<comment type="caution">
    <text evidence="10">The sequence shown here is derived from an EMBL/GenBank/DDBJ whole genome shotgun (WGS) entry which is preliminary data.</text>
</comment>
<feature type="transmembrane region" description="Helical" evidence="8">
    <location>
        <begin position="197"/>
        <end position="217"/>
    </location>
</feature>
<dbReference type="AlphaFoldDB" id="A0A8J3RNX3"/>
<dbReference type="EMBL" id="BOOH01000039">
    <property type="protein sequence ID" value="GIH78428.1"/>
    <property type="molecule type" value="Genomic_DNA"/>
</dbReference>
<keyword evidence="2" id="KW-0813">Transport</keyword>
<keyword evidence="6 8" id="KW-0472">Membrane</keyword>
<evidence type="ECO:0000259" key="9">
    <source>
        <dbReference type="PROSITE" id="PS50850"/>
    </source>
</evidence>
<dbReference type="InterPro" id="IPR036259">
    <property type="entry name" value="MFS_trans_sf"/>
</dbReference>
<dbReference type="RefSeq" id="WP_239316926.1">
    <property type="nucleotide sequence ID" value="NZ_BOOH01000039.1"/>
</dbReference>
<gene>
    <name evidence="10" type="ORF">Plo01_48570</name>
</gene>
<dbReference type="NCBIfam" id="TIGR00711">
    <property type="entry name" value="efflux_EmrB"/>
    <property type="match status" value="1"/>
</dbReference>
<proteinExistence type="predicted"/>
<dbReference type="SUPFAM" id="SSF103473">
    <property type="entry name" value="MFS general substrate transporter"/>
    <property type="match status" value="1"/>
</dbReference>
<feature type="transmembrane region" description="Helical" evidence="8">
    <location>
        <begin position="283"/>
        <end position="305"/>
    </location>
</feature>
<accession>A0A8J3RNX3</accession>
<dbReference type="InterPro" id="IPR005829">
    <property type="entry name" value="Sugar_transporter_CS"/>
</dbReference>
<keyword evidence="11" id="KW-1185">Reference proteome</keyword>
<dbReference type="InterPro" id="IPR011701">
    <property type="entry name" value="MFS"/>
</dbReference>
<keyword evidence="3" id="KW-1003">Cell membrane</keyword>
<keyword evidence="5 8" id="KW-1133">Transmembrane helix</keyword>
<evidence type="ECO:0000313" key="11">
    <source>
        <dbReference type="Proteomes" id="UP000616724"/>
    </source>
</evidence>
<dbReference type="CDD" id="cd17321">
    <property type="entry name" value="MFS_MMR_MDR_like"/>
    <property type="match status" value="1"/>
</dbReference>
<evidence type="ECO:0000256" key="6">
    <source>
        <dbReference type="ARBA" id="ARBA00023136"/>
    </source>
</evidence>
<feature type="transmembrane region" description="Helical" evidence="8">
    <location>
        <begin position="417"/>
        <end position="442"/>
    </location>
</feature>
<name>A0A8J3RNX3_9ACTN</name>
<dbReference type="GO" id="GO:0005886">
    <property type="term" value="C:plasma membrane"/>
    <property type="evidence" value="ECO:0007669"/>
    <property type="project" value="UniProtKB-SubCell"/>
</dbReference>
<evidence type="ECO:0000256" key="1">
    <source>
        <dbReference type="ARBA" id="ARBA00004651"/>
    </source>
</evidence>
<comment type="subcellular location">
    <subcellularLocation>
        <location evidence="1">Cell membrane</location>
        <topology evidence="1">Multi-pass membrane protein</topology>
    </subcellularLocation>
</comment>
<evidence type="ECO:0000256" key="2">
    <source>
        <dbReference type="ARBA" id="ARBA00022448"/>
    </source>
</evidence>
<feature type="transmembrane region" description="Helical" evidence="8">
    <location>
        <begin position="223"/>
        <end position="246"/>
    </location>
</feature>
<feature type="transmembrane region" description="Helical" evidence="8">
    <location>
        <begin position="258"/>
        <end position="277"/>
    </location>
</feature>
<feature type="transmembrane region" description="Helical" evidence="8">
    <location>
        <begin position="391"/>
        <end position="411"/>
    </location>
</feature>
<feature type="domain" description="Major facilitator superfamily (MFS) profile" evidence="9">
    <location>
        <begin position="71"/>
        <end position="506"/>
    </location>
</feature>
<dbReference type="GO" id="GO:0022857">
    <property type="term" value="F:transmembrane transporter activity"/>
    <property type="evidence" value="ECO:0007669"/>
    <property type="project" value="InterPro"/>
</dbReference>
<dbReference type="PANTHER" id="PTHR42718">
    <property type="entry name" value="MAJOR FACILITATOR SUPERFAMILY MULTIDRUG TRANSPORTER MFSC"/>
    <property type="match status" value="1"/>
</dbReference>